<evidence type="ECO:0000313" key="5">
    <source>
        <dbReference type="Proteomes" id="UP000678499"/>
    </source>
</evidence>
<dbReference type="Gene3D" id="1.20.5.2440">
    <property type="match status" value="1"/>
</dbReference>
<dbReference type="InterPro" id="IPR037245">
    <property type="entry name" value="FIP-RBD_C_sf"/>
</dbReference>
<dbReference type="PROSITE" id="PS51511">
    <property type="entry name" value="FIP_RBD"/>
    <property type="match status" value="1"/>
</dbReference>
<feature type="compositionally biased region" description="Low complexity" evidence="2">
    <location>
        <begin position="148"/>
        <end position="181"/>
    </location>
</feature>
<feature type="region of interest" description="Disordered" evidence="2">
    <location>
        <begin position="209"/>
        <end position="355"/>
    </location>
</feature>
<dbReference type="EMBL" id="OA885196">
    <property type="protein sequence ID" value="CAD7281770.1"/>
    <property type="molecule type" value="Genomic_DNA"/>
</dbReference>
<proteinExistence type="predicted"/>
<organism evidence="4">
    <name type="scientific">Notodromas monacha</name>
    <dbReference type="NCBI Taxonomy" id="399045"/>
    <lineage>
        <taxon>Eukaryota</taxon>
        <taxon>Metazoa</taxon>
        <taxon>Ecdysozoa</taxon>
        <taxon>Arthropoda</taxon>
        <taxon>Crustacea</taxon>
        <taxon>Oligostraca</taxon>
        <taxon>Ostracoda</taxon>
        <taxon>Podocopa</taxon>
        <taxon>Podocopida</taxon>
        <taxon>Cypridocopina</taxon>
        <taxon>Cypridoidea</taxon>
        <taxon>Cyprididae</taxon>
        <taxon>Notodromas</taxon>
    </lineage>
</organism>
<reference evidence="4" key="1">
    <citation type="submission" date="2020-11" db="EMBL/GenBank/DDBJ databases">
        <authorList>
            <person name="Tran Van P."/>
        </authorList>
    </citation>
    <scope>NUCLEOTIDE SEQUENCE</scope>
</reference>
<dbReference type="Proteomes" id="UP000678499">
    <property type="component" value="Unassembled WGS sequence"/>
</dbReference>
<evidence type="ECO:0000313" key="4">
    <source>
        <dbReference type="EMBL" id="CAD7281770.1"/>
    </source>
</evidence>
<dbReference type="SUPFAM" id="SSF144270">
    <property type="entry name" value="Eferin C-derminal domain-like"/>
    <property type="match status" value="1"/>
</dbReference>
<dbReference type="AlphaFoldDB" id="A0A7R9BXH1"/>
<evidence type="ECO:0000259" key="3">
    <source>
        <dbReference type="PROSITE" id="PS51511"/>
    </source>
</evidence>
<sequence>MGRGGKEDGKPRGELEVKIGFTYHERSADDEQFLGVPGSEGRGSFGSLADDNSSTSGKKKSPSLLNVSSHLAHQFGGSLMNLGKKVKRKTSSRNKKNKRKDSDAVSESAFSSNADPGVNSDSEEDEAFKDEIASTVSAASSGAGGYDAGIHSHSGNTSSSNNSTTGNNNTNNNNNINNNSNPVGNVKSGPLHEDMASDAFYRRLEYNDFYEQPRRSVEPSPPTTTRDFTGARKSSSSFREEALSSGSPLGILSNYGNKEQDVNKSRTPSDSSSFANRGGSNRSNSGVLSARRSELLSSTGVSAATGGVNIEEDLGGRGSTTASARSSAQPSPLVKKANDRNESPQLPNRIEKPPRQHALMKEDISMSTPCIPAVISGSNHGERDGSTTPGGGTPLGTPDGSRRNSATKGTKERFLRKFNVKEMLKGSSGEGKGIEEDPGSGSKGKNKHHLSHVGEMTTAIENGEERIISKPASRHPLSVQQRFANMQRDDLIALVLQYESQAKQRENKMRDTEEYLDALLLRVMESSPLILSHGFSPSQLSNGKVLENTSCRQEVKTGRFRMF</sequence>
<evidence type="ECO:0000256" key="1">
    <source>
        <dbReference type="ARBA" id="ARBA00022448"/>
    </source>
</evidence>
<dbReference type="EMBL" id="CAJPEX010003159">
    <property type="protein sequence ID" value="CAG0921922.1"/>
    <property type="molecule type" value="Genomic_DNA"/>
</dbReference>
<feature type="region of interest" description="Disordered" evidence="2">
    <location>
        <begin position="26"/>
        <end position="194"/>
    </location>
</feature>
<name>A0A7R9BXH1_9CRUS</name>
<feature type="region of interest" description="Disordered" evidence="2">
    <location>
        <begin position="372"/>
        <end position="410"/>
    </location>
</feature>
<keyword evidence="5" id="KW-1185">Reference proteome</keyword>
<protein>
    <recommendedName>
        <fullName evidence="3">FIP-RBD domain-containing protein</fullName>
    </recommendedName>
</protein>
<feature type="domain" description="FIP-RBD" evidence="3">
    <location>
        <begin position="472"/>
        <end position="534"/>
    </location>
</feature>
<dbReference type="InterPro" id="IPR019018">
    <property type="entry name" value="Rab-bd_FIP-RBD"/>
</dbReference>
<feature type="compositionally biased region" description="Low complexity" evidence="2">
    <location>
        <begin position="319"/>
        <end position="328"/>
    </location>
</feature>
<gene>
    <name evidence="4" type="ORF">NMOB1V02_LOCUS9406</name>
</gene>
<dbReference type="OrthoDB" id="8956628at2759"/>
<feature type="region of interest" description="Disordered" evidence="2">
    <location>
        <begin position="423"/>
        <end position="449"/>
    </location>
</feature>
<evidence type="ECO:0000256" key="2">
    <source>
        <dbReference type="SAM" id="MobiDB-lite"/>
    </source>
</evidence>
<feature type="compositionally biased region" description="Polar residues" evidence="2">
    <location>
        <begin position="265"/>
        <end position="287"/>
    </location>
</feature>
<keyword evidence="1" id="KW-0813">Transport</keyword>
<accession>A0A7R9BXH1</accession>
<feature type="compositionally biased region" description="Basic residues" evidence="2">
    <location>
        <begin position="84"/>
        <end position="99"/>
    </location>
</feature>